<dbReference type="EMBL" id="JALHBS010000104">
    <property type="protein sequence ID" value="MCP3056693.1"/>
    <property type="molecule type" value="Genomic_DNA"/>
</dbReference>
<comment type="caution">
    <text evidence="2">The sequence shown here is derived from an EMBL/GenBank/DDBJ whole genome shotgun (WGS) entry which is preliminary data.</text>
</comment>
<keyword evidence="3" id="KW-1185">Reference proteome</keyword>
<name>A0A9X2KFP1_9HYPH</name>
<dbReference type="SUPFAM" id="SSF89796">
    <property type="entry name" value="CoA-transferase family III (CaiB/BaiF)"/>
    <property type="match status" value="1"/>
</dbReference>
<dbReference type="RefSeq" id="WP_253965492.1">
    <property type="nucleotide sequence ID" value="NZ_JALHBS010000104.1"/>
</dbReference>
<dbReference type="Proteomes" id="UP001155220">
    <property type="component" value="Unassembled WGS sequence"/>
</dbReference>
<dbReference type="Gene3D" id="3.30.1540.10">
    <property type="entry name" value="formyl-coa transferase, domain 3"/>
    <property type="match status" value="1"/>
</dbReference>
<evidence type="ECO:0000313" key="2">
    <source>
        <dbReference type="EMBL" id="MCP3056693.1"/>
    </source>
</evidence>
<dbReference type="AlphaFoldDB" id="A0A9X2KFP1"/>
<keyword evidence="1 2" id="KW-0808">Transferase</keyword>
<dbReference type="GO" id="GO:0008410">
    <property type="term" value="F:CoA-transferase activity"/>
    <property type="evidence" value="ECO:0007669"/>
    <property type="project" value="TreeGrafter"/>
</dbReference>
<sequence length="404" mass="42961">MTTAAKGPLEGMKVIELAHIMAGPVCGMMLADMGADVIKVEKPEGDDSRRFLPPDINGESAAYMMMNRNKRGVVLDLKSEDGKAVLRRMLETADVVIENYRMGTMEKLGLGYEDLRKTNPGLIYCEISGFGRSGPYATRGGFDLIAQGMSGLMSITGEGPGRPPVKSGAPVTDITAGILAALGCASAYARKLQTGEGQKVDTSLFEAGITHTYWQSAIAFATGVAPGPLGSAHPLNAPYQAFQTADGWITVGAANQKNWERMLAVIGAEELANDERFSSNHARMQNLAALEDILNGYFSQQSSADWLERLESAGVPAGPVLDVGEMHRDPQTLFRQMVVETEHPKAGTVKAIGLPIKFSETPGGITRPAPLLGQHSRQVLAQAGYDDEAIDAMLASGAVRGPAV</sequence>
<gene>
    <name evidence="2" type="ORF">MJ956_16295</name>
</gene>
<dbReference type="Gene3D" id="3.40.50.10540">
    <property type="entry name" value="Crotonobetainyl-coa:carnitine coa-transferase, domain 1"/>
    <property type="match status" value="1"/>
</dbReference>
<dbReference type="InterPro" id="IPR003673">
    <property type="entry name" value="CoA-Trfase_fam_III"/>
</dbReference>
<accession>A0A9X2KFP1</accession>
<evidence type="ECO:0000313" key="3">
    <source>
        <dbReference type="Proteomes" id="UP001155220"/>
    </source>
</evidence>
<organism evidence="2 3">
    <name type="scientific">Aurantimonas marianensis</name>
    <dbReference type="NCBI Taxonomy" id="2920428"/>
    <lineage>
        <taxon>Bacteria</taxon>
        <taxon>Pseudomonadati</taxon>
        <taxon>Pseudomonadota</taxon>
        <taxon>Alphaproteobacteria</taxon>
        <taxon>Hyphomicrobiales</taxon>
        <taxon>Aurantimonadaceae</taxon>
        <taxon>Aurantimonas</taxon>
    </lineage>
</organism>
<reference evidence="2" key="1">
    <citation type="submission" date="2022-03" db="EMBL/GenBank/DDBJ databases">
        <title>Aurantimonas Liuensis sp. Nov., isolated from the hadal seawater of the Mariana Trench.</title>
        <authorList>
            <person name="Liu R."/>
        </authorList>
    </citation>
    <scope>NUCLEOTIDE SEQUENCE</scope>
    <source>
        <strain evidence="2">LRZ36</strain>
    </source>
</reference>
<dbReference type="PANTHER" id="PTHR48207">
    <property type="entry name" value="SUCCINATE--HYDROXYMETHYLGLUTARATE COA-TRANSFERASE"/>
    <property type="match status" value="1"/>
</dbReference>
<dbReference type="PANTHER" id="PTHR48207:SF4">
    <property type="entry name" value="BLL6097 PROTEIN"/>
    <property type="match status" value="1"/>
</dbReference>
<dbReference type="InterPro" id="IPR023606">
    <property type="entry name" value="CoA-Trfase_III_dom_1_sf"/>
</dbReference>
<dbReference type="InterPro" id="IPR044855">
    <property type="entry name" value="CoA-Trfase_III_dom3_sf"/>
</dbReference>
<protein>
    <submittedName>
        <fullName evidence="2">CoA transferase</fullName>
    </submittedName>
</protein>
<evidence type="ECO:0000256" key="1">
    <source>
        <dbReference type="ARBA" id="ARBA00022679"/>
    </source>
</evidence>
<dbReference type="InterPro" id="IPR050483">
    <property type="entry name" value="CoA-transferase_III_domain"/>
</dbReference>
<proteinExistence type="predicted"/>
<dbReference type="Pfam" id="PF02515">
    <property type="entry name" value="CoA_transf_3"/>
    <property type="match status" value="1"/>
</dbReference>